<dbReference type="PATRIC" id="fig|1003195.29.peg.667"/>
<proteinExistence type="predicted"/>
<name>G8WTF1_STREN</name>
<evidence type="ECO:0000313" key="3">
    <source>
        <dbReference type="Proteomes" id="UP000007842"/>
    </source>
</evidence>
<gene>
    <name evidence="2" type="ordered locus">SCATT_06630</name>
</gene>
<keyword evidence="3" id="KW-1185">Reference proteome</keyword>
<dbReference type="KEGG" id="scy:SCATT_06630"/>
<dbReference type="AlphaFoldDB" id="G8WTF1"/>
<accession>G8WTF1</accession>
<evidence type="ECO:0000313" key="2">
    <source>
        <dbReference type="EMBL" id="AEW93034.1"/>
    </source>
</evidence>
<evidence type="ECO:0000256" key="1">
    <source>
        <dbReference type="SAM" id="MobiDB-lite"/>
    </source>
</evidence>
<feature type="region of interest" description="Disordered" evidence="1">
    <location>
        <begin position="15"/>
        <end position="49"/>
    </location>
</feature>
<dbReference type="HOGENOM" id="CLU_3141053_0_0_11"/>
<protein>
    <submittedName>
        <fullName evidence="2">Uncharacterized protein</fullName>
    </submittedName>
</protein>
<sequence>MSAWRTVRAGRCASSGFGPQAPLFTEVGRSVNNGGERSALDGQPPGSYH</sequence>
<dbReference type="STRING" id="1003195.SCATT_06630"/>
<organism evidence="2 3">
    <name type="scientific">Streptantibioticus cattleyicolor (strain ATCC 35852 / DSM 46488 / JCM 4925 / NBRC 14057 / NRRL 8057)</name>
    <name type="common">Streptomyces cattleya</name>
    <dbReference type="NCBI Taxonomy" id="1003195"/>
    <lineage>
        <taxon>Bacteria</taxon>
        <taxon>Bacillati</taxon>
        <taxon>Actinomycetota</taxon>
        <taxon>Actinomycetes</taxon>
        <taxon>Kitasatosporales</taxon>
        <taxon>Streptomycetaceae</taxon>
        <taxon>Streptantibioticus</taxon>
    </lineage>
</organism>
<dbReference type="Proteomes" id="UP000007842">
    <property type="component" value="Chromosome"/>
</dbReference>
<reference evidence="3" key="1">
    <citation type="submission" date="2011-12" db="EMBL/GenBank/DDBJ databases">
        <title>Complete genome sequence of Streptomyces cattleya strain DSM 46488.</title>
        <authorList>
            <person name="Ou H.-Y."/>
            <person name="Li P."/>
            <person name="Zhao C."/>
            <person name="O'Hagan D."/>
            <person name="Deng Z."/>
        </authorList>
    </citation>
    <scope>NUCLEOTIDE SEQUENCE [LARGE SCALE GENOMIC DNA]</scope>
    <source>
        <strain evidence="3">ATCC 35852 / DSM 46488 / JCM 4925 / NBRC 14057 / NRRL 8057</strain>
    </source>
</reference>
<dbReference type="EMBL" id="CP003219">
    <property type="protein sequence ID" value="AEW93034.1"/>
    <property type="molecule type" value="Genomic_DNA"/>
</dbReference>